<proteinExistence type="predicted"/>
<keyword evidence="2" id="KW-1185">Reference proteome</keyword>
<dbReference type="OrthoDB" id="2444761at2759"/>
<evidence type="ECO:0000313" key="1">
    <source>
        <dbReference type="EMBL" id="CAG8665295.1"/>
    </source>
</evidence>
<organism evidence="1 2">
    <name type="scientific">Acaulospora morrowiae</name>
    <dbReference type="NCBI Taxonomy" id="94023"/>
    <lineage>
        <taxon>Eukaryota</taxon>
        <taxon>Fungi</taxon>
        <taxon>Fungi incertae sedis</taxon>
        <taxon>Mucoromycota</taxon>
        <taxon>Glomeromycotina</taxon>
        <taxon>Glomeromycetes</taxon>
        <taxon>Diversisporales</taxon>
        <taxon>Acaulosporaceae</taxon>
        <taxon>Acaulospora</taxon>
    </lineage>
</organism>
<gene>
    <name evidence="1" type="ORF">AMORRO_LOCUS10585</name>
</gene>
<reference evidence="1" key="1">
    <citation type="submission" date="2021-06" db="EMBL/GenBank/DDBJ databases">
        <authorList>
            <person name="Kallberg Y."/>
            <person name="Tangrot J."/>
            <person name="Rosling A."/>
        </authorList>
    </citation>
    <scope>NUCLEOTIDE SEQUENCE</scope>
    <source>
        <strain evidence="1">CL551</strain>
    </source>
</reference>
<name>A0A9N9H8P1_9GLOM</name>
<dbReference type="EMBL" id="CAJVPV010011873">
    <property type="protein sequence ID" value="CAG8665295.1"/>
    <property type="molecule type" value="Genomic_DNA"/>
</dbReference>
<dbReference type="Proteomes" id="UP000789342">
    <property type="component" value="Unassembled WGS sequence"/>
</dbReference>
<evidence type="ECO:0000313" key="2">
    <source>
        <dbReference type="Proteomes" id="UP000789342"/>
    </source>
</evidence>
<protein>
    <submittedName>
        <fullName evidence="1">1321_t:CDS:1</fullName>
    </submittedName>
</protein>
<sequence>MSEEVARIITDLLTTEPAYVNVTPPPYDAWETYEEKVARTLSCLRRATYLGQRTETLVMAYYLGQLVEGTGPRNCLTLHYRLGSLRIYYLFQRWGIEQIYRTEYVTFNKIKRLSAREYRVLVE</sequence>
<dbReference type="AlphaFoldDB" id="A0A9N9H8P1"/>
<accession>A0A9N9H8P1</accession>
<comment type="caution">
    <text evidence="1">The sequence shown here is derived from an EMBL/GenBank/DDBJ whole genome shotgun (WGS) entry which is preliminary data.</text>
</comment>